<proteinExistence type="predicted"/>
<evidence type="ECO:0000313" key="1">
    <source>
        <dbReference type="EMBL" id="MFB5192615.1"/>
    </source>
</evidence>
<comment type="caution">
    <text evidence="1">The sequence shown here is derived from an EMBL/GenBank/DDBJ whole genome shotgun (WGS) entry which is preliminary data.</text>
</comment>
<dbReference type="EMBL" id="JBDXSU010000025">
    <property type="protein sequence ID" value="MFB5192615.1"/>
    <property type="molecule type" value="Genomic_DNA"/>
</dbReference>
<dbReference type="Proteomes" id="UP001579974">
    <property type="component" value="Unassembled WGS sequence"/>
</dbReference>
<sequence>MKTYDFRAFLNGQLIPTQKRKSRFSLFPLSTSPLVVFVMDPSIQNAVFTVTST</sequence>
<reference evidence="1 2" key="1">
    <citation type="journal article" date="2024" name="Int. J. Mol. Sci.">
        <title>Exploration of Alicyclobacillus spp. Genome in Search of Antibiotic Resistance.</title>
        <authorList>
            <person name="Bucka-Kolendo J."/>
            <person name="Kiousi D.E."/>
            <person name="Dekowska A."/>
            <person name="Mikolajczuk-Szczyrba A."/>
            <person name="Karadedos D.M."/>
            <person name="Michael P."/>
            <person name="Galanis A."/>
            <person name="Sokolowska B."/>
        </authorList>
    </citation>
    <scope>NUCLEOTIDE SEQUENCE [LARGE SCALE GENOMIC DNA]</scope>
    <source>
        <strain evidence="1 2">KKP 3000</strain>
    </source>
</reference>
<protein>
    <submittedName>
        <fullName evidence="1">Uncharacterized protein</fullName>
    </submittedName>
</protein>
<keyword evidence="2" id="KW-1185">Reference proteome</keyword>
<accession>A0ABV5ALD9</accession>
<gene>
    <name evidence="1" type="ORF">KKP3000_001824</name>
</gene>
<name>A0ABV5ALD9_9BACL</name>
<organism evidence="1 2">
    <name type="scientific">Alicyclobacillus fastidiosus</name>
    <dbReference type="NCBI Taxonomy" id="392011"/>
    <lineage>
        <taxon>Bacteria</taxon>
        <taxon>Bacillati</taxon>
        <taxon>Bacillota</taxon>
        <taxon>Bacilli</taxon>
        <taxon>Bacillales</taxon>
        <taxon>Alicyclobacillaceae</taxon>
        <taxon>Alicyclobacillus</taxon>
    </lineage>
</organism>
<dbReference type="RefSeq" id="WP_275475920.1">
    <property type="nucleotide sequence ID" value="NZ_CP162940.1"/>
</dbReference>
<evidence type="ECO:0000313" key="2">
    <source>
        <dbReference type="Proteomes" id="UP001579974"/>
    </source>
</evidence>